<gene>
    <name evidence="1" type="primary">AUGUSTUS-3.0.2_32554</name>
    <name evidence="1" type="ORF">TcasGA2_TC032554</name>
</gene>
<sequence>MPEFYHKNLCCYKIFLNSMGGDGMAKYKNVNTLGGFTDRQNGIQKALKDNTGKVV</sequence>
<dbReference type="AlphaFoldDB" id="A0A139WKW7"/>
<dbReference type="Proteomes" id="UP000007266">
    <property type="component" value="Linkage group 3"/>
</dbReference>
<evidence type="ECO:0000313" key="1">
    <source>
        <dbReference type="EMBL" id="KYB28455.1"/>
    </source>
</evidence>
<reference evidence="1 2" key="1">
    <citation type="journal article" date="2008" name="Nature">
        <title>The genome of the model beetle and pest Tribolium castaneum.</title>
        <authorList>
            <consortium name="Tribolium Genome Sequencing Consortium"/>
            <person name="Richards S."/>
            <person name="Gibbs R.A."/>
            <person name="Weinstock G.M."/>
            <person name="Brown S.J."/>
            <person name="Denell R."/>
            <person name="Beeman R.W."/>
            <person name="Gibbs R."/>
            <person name="Beeman R.W."/>
            <person name="Brown S.J."/>
            <person name="Bucher G."/>
            <person name="Friedrich M."/>
            <person name="Grimmelikhuijzen C.J."/>
            <person name="Klingler M."/>
            <person name="Lorenzen M."/>
            <person name="Richards S."/>
            <person name="Roth S."/>
            <person name="Schroder R."/>
            <person name="Tautz D."/>
            <person name="Zdobnov E.M."/>
            <person name="Muzny D."/>
            <person name="Gibbs R.A."/>
            <person name="Weinstock G.M."/>
            <person name="Attaway T."/>
            <person name="Bell S."/>
            <person name="Buhay C.J."/>
            <person name="Chandrabose M.N."/>
            <person name="Chavez D."/>
            <person name="Clerk-Blankenburg K.P."/>
            <person name="Cree A."/>
            <person name="Dao M."/>
            <person name="Davis C."/>
            <person name="Chacko J."/>
            <person name="Dinh H."/>
            <person name="Dugan-Rocha S."/>
            <person name="Fowler G."/>
            <person name="Garner T.T."/>
            <person name="Garnes J."/>
            <person name="Gnirke A."/>
            <person name="Hawes A."/>
            <person name="Hernandez J."/>
            <person name="Hines S."/>
            <person name="Holder M."/>
            <person name="Hume J."/>
            <person name="Jhangiani S.N."/>
            <person name="Joshi V."/>
            <person name="Khan Z.M."/>
            <person name="Jackson L."/>
            <person name="Kovar C."/>
            <person name="Kowis A."/>
            <person name="Lee S."/>
            <person name="Lewis L.R."/>
            <person name="Margolis J."/>
            <person name="Morgan M."/>
            <person name="Nazareth L.V."/>
            <person name="Nguyen N."/>
            <person name="Okwuonu G."/>
            <person name="Parker D."/>
            <person name="Richards S."/>
            <person name="Ruiz S.J."/>
            <person name="Santibanez J."/>
            <person name="Savard J."/>
            <person name="Scherer S.E."/>
            <person name="Schneider B."/>
            <person name="Sodergren E."/>
            <person name="Tautz D."/>
            <person name="Vattahil S."/>
            <person name="Villasana D."/>
            <person name="White C.S."/>
            <person name="Wright R."/>
            <person name="Park Y."/>
            <person name="Beeman R.W."/>
            <person name="Lord J."/>
            <person name="Oppert B."/>
            <person name="Lorenzen M."/>
            <person name="Brown S."/>
            <person name="Wang L."/>
            <person name="Savard J."/>
            <person name="Tautz D."/>
            <person name="Richards S."/>
            <person name="Weinstock G."/>
            <person name="Gibbs R.A."/>
            <person name="Liu Y."/>
            <person name="Worley K."/>
            <person name="Weinstock G."/>
            <person name="Elsik C.G."/>
            <person name="Reese J.T."/>
            <person name="Elhaik E."/>
            <person name="Landan G."/>
            <person name="Graur D."/>
            <person name="Arensburger P."/>
            <person name="Atkinson P."/>
            <person name="Beeman R.W."/>
            <person name="Beidler J."/>
            <person name="Brown S.J."/>
            <person name="Demuth J.P."/>
            <person name="Drury D.W."/>
            <person name="Du Y.Z."/>
            <person name="Fujiwara H."/>
            <person name="Lorenzen M."/>
            <person name="Maselli V."/>
            <person name="Osanai M."/>
            <person name="Park Y."/>
            <person name="Robertson H.M."/>
            <person name="Tu Z."/>
            <person name="Wang J.J."/>
            <person name="Wang S."/>
            <person name="Richards S."/>
            <person name="Song H."/>
            <person name="Zhang L."/>
            <person name="Sodergren E."/>
            <person name="Werner D."/>
            <person name="Stanke M."/>
            <person name="Morgenstern B."/>
            <person name="Solovyev V."/>
            <person name="Kosarev P."/>
            <person name="Brown G."/>
            <person name="Chen H.C."/>
            <person name="Ermolaeva O."/>
            <person name="Hlavina W."/>
            <person name="Kapustin Y."/>
            <person name="Kiryutin B."/>
            <person name="Kitts P."/>
            <person name="Maglott D."/>
            <person name="Pruitt K."/>
            <person name="Sapojnikov V."/>
            <person name="Souvorov A."/>
            <person name="Mackey A.J."/>
            <person name="Waterhouse R.M."/>
            <person name="Wyder S."/>
            <person name="Zdobnov E.M."/>
            <person name="Zdobnov E.M."/>
            <person name="Wyder S."/>
            <person name="Kriventseva E.V."/>
            <person name="Kadowaki T."/>
            <person name="Bork P."/>
            <person name="Aranda M."/>
            <person name="Bao R."/>
            <person name="Beermann A."/>
            <person name="Berns N."/>
            <person name="Bolognesi R."/>
            <person name="Bonneton F."/>
            <person name="Bopp D."/>
            <person name="Brown S.J."/>
            <person name="Bucher G."/>
            <person name="Butts T."/>
            <person name="Chaumot A."/>
            <person name="Denell R.E."/>
            <person name="Ferrier D.E."/>
            <person name="Friedrich M."/>
            <person name="Gordon C.M."/>
            <person name="Jindra M."/>
            <person name="Klingler M."/>
            <person name="Lan Q."/>
            <person name="Lattorff H.M."/>
            <person name="Laudet V."/>
            <person name="von Levetsow C."/>
            <person name="Liu Z."/>
            <person name="Lutz R."/>
            <person name="Lynch J.A."/>
            <person name="da Fonseca R.N."/>
            <person name="Posnien N."/>
            <person name="Reuter R."/>
            <person name="Roth S."/>
            <person name="Savard J."/>
            <person name="Schinko J.B."/>
            <person name="Schmitt C."/>
            <person name="Schoppmeier M."/>
            <person name="Schroder R."/>
            <person name="Shippy T.D."/>
            <person name="Simonnet F."/>
            <person name="Marques-Souza H."/>
            <person name="Tautz D."/>
            <person name="Tomoyasu Y."/>
            <person name="Trauner J."/>
            <person name="Van der Zee M."/>
            <person name="Vervoort M."/>
            <person name="Wittkopp N."/>
            <person name="Wimmer E.A."/>
            <person name="Yang X."/>
            <person name="Jones A.K."/>
            <person name="Sattelle D.B."/>
            <person name="Ebert P.R."/>
            <person name="Nelson D."/>
            <person name="Scott J.G."/>
            <person name="Beeman R.W."/>
            <person name="Muthukrishnan S."/>
            <person name="Kramer K.J."/>
            <person name="Arakane Y."/>
            <person name="Beeman R.W."/>
            <person name="Zhu Q."/>
            <person name="Hogenkamp D."/>
            <person name="Dixit R."/>
            <person name="Oppert B."/>
            <person name="Jiang H."/>
            <person name="Zou Z."/>
            <person name="Marshall J."/>
            <person name="Elpidina E."/>
            <person name="Vinokurov K."/>
            <person name="Oppert C."/>
            <person name="Zou Z."/>
            <person name="Evans J."/>
            <person name="Lu Z."/>
            <person name="Zhao P."/>
            <person name="Sumathipala N."/>
            <person name="Altincicek B."/>
            <person name="Vilcinskas A."/>
            <person name="Williams M."/>
            <person name="Hultmark D."/>
            <person name="Hetru C."/>
            <person name="Jiang H."/>
            <person name="Grimmelikhuijzen C.J."/>
            <person name="Hauser F."/>
            <person name="Cazzamali G."/>
            <person name="Williamson M."/>
            <person name="Park Y."/>
            <person name="Li B."/>
            <person name="Tanaka Y."/>
            <person name="Predel R."/>
            <person name="Neupert S."/>
            <person name="Schachtner J."/>
            <person name="Verleyen P."/>
            <person name="Raible F."/>
            <person name="Bork P."/>
            <person name="Friedrich M."/>
            <person name="Walden K.K."/>
            <person name="Robertson H.M."/>
            <person name="Angeli S."/>
            <person name="Foret S."/>
            <person name="Bucher G."/>
            <person name="Schuetz S."/>
            <person name="Maleszka R."/>
            <person name="Wimmer E.A."/>
            <person name="Beeman R.W."/>
            <person name="Lorenzen M."/>
            <person name="Tomoyasu Y."/>
            <person name="Miller S.C."/>
            <person name="Grossmann D."/>
            <person name="Bucher G."/>
        </authorList>
    </citation>
    <scope>NUCLEOTIDE SEQUENCE [LARGE SCALE GENOMIC DNA]</scope>
    <source>
        <strain evidence="1 2">Georgia GA2</strain>
    </source>
</reference>
<evidence type="ECO:0000313" key="2">
    <source>
        <dbReference type="Proteomes" id="UP000007266"/>
    </source>
</evidence>
<name>A0A139WKW7_TRICA</name>
<dbReference type="EMBL" id="KQ971326">
    <property type="protein sequence ID" value="KYB28455.1"/>
    <property type="molecule type" value="Genomic_DNA"/>
</dbReference>
<dbReference type="InParanoid" id="A0A139WKW7"/>
<accession>A0A139WKW7</accession>
<protein>
    <submittedName>
        <fullName evidence="1">Uncharacterized protein</fullName>
    </submittedName>
</protein>
<reference evidence="1 2" key="2">
    <citation type="journal article" date="2010" name="Nucleic Acids Res.">
        <title>BeetleBase in 2010: revisions to provide comprehensive genomic information for Tribolium castaneum.</title>
        <authorList>
            <person name="Kim H.S."/>
            <person name="Murphy T."/>
            <person name="Xia J."/>
            <person name="Caragea D."/>
            <person name="Park Y."/>
            <person name="Beeman R.W."/>
            <person name="Lorenzen M.D."/>
            <person name="Butcher S."/>
            <person name="Manak J.R."/>
            <person name="Brown S.J."/>
        </authorList>
    </citation>
    <scope>GENOME REANNOTATION</scope>
    <source>
        <strain evidence="1 2">Georgia GA2</strain>
    </source>
</reference>
<proteinExistence type="predicted"/>
<keyword evidence="2" id="KW-1185">Reference proteome</keyword>
<organism evidence="1 2">
    <name type="scientific">Tribolium castaneum</name>
    <name type="common">Red flour beetle</name>
    <dbReference type="NCBI Taxonomy" id="7070"/>
    <lineage>
        <taxon>Eukaryota</taxon>
        <taxon>Metazoa</taxon>
        <taxon>Ecdysozoa</taxon>
        <taxon>Arthropoda</taxon>
        <taxon>Hexapoda</taxon>
        <taxon>Insecta</taxon>
        <taxon>Pterygota</taxon>
        <taxon>Neoptera</taxon>
        <taxon>Endopterygota</taxon>
        <taxon>Coleoptera</taxon>
        <taxon>Polyphaga</taxon>
        <taxon>Cucujiformia</taxon>
        <taxon>Tenebrionidae</taxon>
        <taxon>Tenebrionidae incertae sedis</taxon>
        <taxon>Tribolium</taxon>
    </lineage>
</organism>